<dbReference type="EMBL" id="JBANMG010000002">
    <property type="protein sequence ID" value="KAK6956534.1"/>
    <property type="molecule type" value="Genomic_DNA"/>
</dbReference>
<evidence type="ECO:0000256" key="1">
    <source>
        <dbReference type="SAM" id="Phobius"/>
    </source>
</evidence>
<evidence type="ECO:0000256" key="2">
    <source>
        <dbReference type="SAM" id="SignalP"/>
    </source>
</evidence>
<name>A0AAX6MVK2_9PEZI</name>
<proteinExistence type="predicted"/>
<keyword evidence="2" id="KW-0732">Signal</keyword>
<comment type="caution">
    <text evidence="3">The sequence shown here is derived from an EMBL/GenBank/DDBJ whole genome shotgun (WGS) entry which is preliminary data.</text>
</comment>
<sequence length="131" mass="14644">MLGRILLTLDALGMCFGTIMADCLNETHMFNPRWRPHAKFHNAQTVFLAIILSGLTLYYTWRQAKTPELRREFLFTSAITGSIYWIAGLLSILPPGTMGVDPEFGGPAFPQGKVFLGFMSAGLLGAWLEYR</sequence>
<dbReference type="AlphaFoldDB" id="A0AAX6MVK2"/>
<dbReference type="Pfam" id="PF20345">
    <property type="entry name" value="DUF6640"/>
    <property type="match status" value="1"/>
</dbReference>
<feature type="transmembrane region" description="Helical" evidence="1">
    <location>
        <begin position="45"/>
        <end position="61"/>
    </location>
</feature>
<evidence type="ECO:0000313" key="3">
    <source>
        <dbReference type="EMBL" id="KAK6956534.1"/>
    </source>
</evidence>
<gene>
    <name evidence="3" type="ORF">Daesc_001812</name>
</gene>
<feature type="transmembrane region" description="Helical" evidence="1">
    <location>
        <begin position="113"/>
        <end position="130"/>
    </location>
</feature>
<keyword evidence="1" id="KW-1133">Transmembrane helix</keyword>
<protein>
    <submittedName>
        <fullName evidence="3">Uncharacterized protein</fullName>
    </submittedName>
</protein>
<keyword evidence="1" id="KW-0812">Transmembrane</keyword>
<organism evidence="3 4">
    <name type="scientific">Daldinia eschscholtzii</name>
    <dbReference type="NCBI Taxonomy" id="292717"/>
    <lineage>
        <taxon>Eukaryota</taxon>
        <taxon>Fungi</taxon>
        <taxon>Dikarya</taxon>
        <taxon>Ascomycota</taxon>
        <taxon>Pezizomycotina</taxon>
        <taxon>Sordariomycetes</taxon>
        <taxon>Xylariomycetidae</taxon>
        <taxon>Xylariales</taxon>
        <taxon>Hypoxylaceae</taxon>
        <taxon>Daldinia</taxon>
    </lineage>
</organism>
<accession>A0AAX6MVK2</accession>
<keyword evidence="4" id="KW-1185">Reference proteome</keyword>
<dbReference type="Proteomes" id="UP001369815">
    <property type="component" value="Unassembled WGS sequence"/>
</dbReference>
<keyword evidence="1" id="KW-0472">Membrane</keyword>
<feature type="chain" id="PRO_5043724629" evidence="2">
    <location>
        <begin position="22"/>
        <end position="131"/>
    </location>
</feature>
<feature type="transmembrane region" description="Helical" evidence="1">
    <location>
        <begin position="73"/>
        <end position="93"/>
    </location>
</feature>
<evidence type="ECO:0000313" key="4">
    <source>
        <dbReference type="Proteomes" id="UP001369815"/>
    </source>
</evidence>
<reference evidence="3 4" key="1">
    <citation type="journal article" date="2024" name="Front Chem Biol">
        <title>Unveiling the potential of Daldinia eschscholtzii MFLUCC 19-0629 through bioactivity and bioinformatics studies for enhanced sustainable agriculture production.</title>
        <authorList>
            <person name="Brooks S."/>
            <person name="Weaver J.A."/>
            <person name="Klomchit A."/>
            <person name="Alharthi S.A."/>
            <person name="Onlamun T."/>
            <person name="Nurani R."/>
            <person name="Vong T.K."/>
            <person name="Alberti F."/>
            <person name="Greco C."/>
        </authorList>
    </citation>
    <scope>NUCLEOTIDE SEQUENCE [LARGE SCALE GENOMIC DNA]</scope>
    <source>
        <strain evidence="3">MFLUCC 19-0629</strain>
    </source>
</reference>
<feature type="signal peptide" evidence="2">
    <location>
        <begin position="1"/>
        <end position="21"/>
    </location>
</feature>
<dbReference type="InterPro" id="IPR046580">
    <property type="entry name" value="DUF6640"/>
</dbReference>